<reference evidence="5 6" key="1">
    <citation type="journal article" date="2019" name="Int. J. Syst. Evol. Microbiol.">
        <title>The Global Catalogue of Microorganisms (GCM) 10K type strain sequencing project: providing services to taxonomists for standard genome sequencing and annotation.</title>
        <authorList>
            <consortium name="The Broad Institute Genomics Platform"/>
            <consortium name="The Broad Institute Genome Sequencing Center for Infectious Disease"/>
            <person name="Wu L."/>
            <person name="Ma J."/>
        </authorList>
    </citation>
    <scope>NUCLEOTIDE SEQUENCE [LARGE SCALE GENOMIC DNA]</scope>
    <source>
        <strain evidence="5 6">NBRC 111368</strain>
    </source>
</reference>
<proteinExistence type="inferred from homology"/>
<dbReference type="InterPro" id="IPR004888">
    <property type="entry name" value="Glycoside_hydrolase_63"/>
</dbReference>
<dbReference type="AlphaFoldDB" id="A0ABD5S3B8"/>
<dbReference type="InterPro" id="IPR012341">
    <property type="entry name" value="6hp_glycosidase-like_sf"/>
</dbReference>
<dbReference type="GO" id="GO:0016798">
    <property type="term" value="F:hydrolase activity, acting on glycosyl bonds"/>
    <property type="evidence" value="ECO:0007669"/>
    <property type="project" value="UniProtKB-KW"/>
</dbReference>
<evidence type="ECO:0000256" key="2">
    <source>
        <dbReference type="ARBA" id="ARBA00022801"/>
    </source>
</evidence>
<dbReference type="PANTHER" id="PTHR10412:SF11">
    <property type="entry name" value="MANNOSYL-OLIGOSACCHARIDE GLUCOSIDASE"/>
    <property type="match status" value="1"/>
</dbReference>
<feature type="non-terminal residue" evidence="5">
    <location>
        <position position="1"/>
    </location>
</feature>
<dbReference type="InterPro" id="IPR054491">
    <property type="entry name" value="MGH1-like_GH"/>
</dbReference>
<gene>
    <name evidence="5" type="ORF">ACFQE1_17600</name>
</gene>
<dbReference type="PANTHER" id="PTHR10412">
    <property type="entry name" value="MANNOSYL-OLIGOSACCHARIDE GLUCOSIDASE"/>
    <property type="match status" value="1"/>
</dbReference>
<evidence type="ECO:0000313" key="5">
    <source>
        <dbReference type="EMBL" id="MFC6726144.1"/>
    </source>
</evidence>
<keyword evidence="6" id="KW-1185">Reference proteome</keyword>
<name>A0ABD5S3B8_9EURY</name>
<keyword evidence="2" id="KW-0378">Hydrolase</keyword>
<keyword evidence="3 5" id="KW-0326">Glycosidase</keyword>
<evidence type="ECO:0000313" key="6">
    <source>
        <dbReference type="Proteomes" id="UP001596328"/>
    </source>
</evidence>
<dbReference type="Gene3D" id="1.50.10.10">
    <property type="match status" value="1"/>
</dbReference>
<comment type="similarity">
    <text evidence="1">Belongs to the glycosyl hydrolase 63 family.</text>
</comment>
<evidence type="ECO:0000259" key="4">
    <source>
        <dbReference type="Pfam" id="PF22422"/>
    </source>
</evidence>
<evidence type="ECO:0000256" key="1">
    <source>
        <dbReference type="ARBA" id="ARBA00010833"/>
    </source>
</evidence>
<sequence length="181" mass="20138">AMYAVLGDAAGAAEWRERAESSREGCRDRLWNDDLATFVAYDRVGERQLPANSVAGLVSVYGGLPSEELFDALRGNLESNFLAYDRACPSYAGEDVDLDRYWRGPVWANTNWLLADGLRRYGATDLAARIERDTVELVEREGFREYFSPETGAGRGSDRFSWTAALYLDIFDRIGADSGAD</sequence>
<protein>
    <submittedName>
        <fullName evidence="5">Trehalase family glycosidase</fullName>
    </submittedName>
</protein>
<organism evidence="5 6">
    <name type="scientific">Halobium palmae</name>
    <dbReference type="NCBI Taxonomy" id="1776492"/>
    <lineage>
        <taxon>Archaea</taxon>
        <taxon>Methanobacteriati</taxon>
        <taxon>Methanobacteriota</taxon>
        <taxon>Stenosarchaea group</taxon>
        <taxon>Halobacteria</taxon>
        <taxon>Halobacteriales</taxon>
        <taxon>Haloferacaceae</taxon>
        <taxon>Halobium</taxon>
    </lineage>
</organism>
<comment type="caution">
    <text evidence="5">The sequence shown here is derived from an EMBL/GenBank/DDBJ whole genome shotgun (WGS) entry which is preliminary data.</text>
</comment>
<dbReference type="InterPro" id="IPR008928">
    <property type="entry name" value="6-hairpin_glycosidase_sf"/>
</dbReference>
<dbReference type="Proteomes" id="UP001596328">
    <property type="component" value="Unassembled WGS sequence"/>
</dbReference>
<dbReference type="SUPFAM" id="SSF48208">
    <property type="entry name" value="Six-hairpin glycosidases"/>
    <property type="match status" value="1"/>
</dbReference>
<dbReference type="EMBL" id="JBHSWU010000917">
    <property type="protein sequence ID" value="MFC6726144.1"/>
    <property type="molecule type" value="Genomic_DNA"/>
</dbReference>
<accession>A0ABD5S3B8</accession>
<feature type="domain" description="Mannosylglycerate hydrolase MGH1-like glycoside hydrolase" evidence="4">
    <location>
        <begin position="4"/>
        <end position="163"/>
    </location>
</feature>
<evidence type="ECO:0000256" key="3">
    <source>
        <dbReference type="ARBA" id="ARBA00023295"/>
    </source>
</evidence>
<dbReference type="Pfam" id="PF22422">
    <property type="entry name" value="MGH1-like_GH"/>
    <property type="match status" value="1"/>
</dbReference>